<dbReference type="AlphaFoldDB" id="A0A1H0CJJ3"/>
<reference evidence="1 2" key="1">
    <citation type="submission" date="2016-10" db="EMBL/GenBank/DDBJ databases">
        <authorList>
            <person name="de Groot N.N."/>
        </authorList>
    </citation>
    <scope>NUCLEOTIDE SEQUENCE [LARGE SCALE GENOMIC DNA]</scope>
    <source>
        <strain evidence="1 2">DSM 15269</strain>
    </source>
</reference>
<evidence type="ECO:0008006" key="3">
    <source>
        <dbReference type="Google" id="ProtNLM"/>
    </source>
</evidence>
<sequence length="238" mass="27734">MDFDFTPYFERYEEILRGLDKVFAQVKEKYPKEVKCATGCCDCCYALFDLHLIEALYLNHHFKQLTEKKRNRILIDADKADRKIYKIKRLAFKMQQKGASEEEIFAEIGKHKVKCPLLNEDKQCELYPYRPATCRVYGIPLNIYGKAHCCSLSGFKGGEKYPTVYMEKIYQSLFLLSQEIVQNLNTKYTALHTVLVPVSMALLTEYDANYLGIIKKKLDNKTEQNKVRPNAWVLGEDK</sequence>
<gene>
    <name evidence="1" type="ORF">SAMN04488516_10376</name>
</gene>
<name>A0A1H0CJJ3_9BACT</name>
<dbReference type="Proteomes" id="UP000199602">
    <property type="component" value="Unassembled WGS sequence"/>
</dbReference>
<keyword evidence="2" id="KW-1185">Reference proteome</keyword>
<dbReference type="STRING" id="206665.SAMN04488516_10376"/>
<dbReference type="EMBL" id="FNIN01000003">
    <property type="protein sequence ID" value="SDN58088.1"/>
    <property type="molecule type" value="Genomic_DNA"/>
</dbReference>
<evidence type="ECO:0000313" key="1">
    <source>
        <dbReference type="EMBL" id="SDN58088.1"/>
    </source>
</evidence>
<evidence type="ECO:0000313" key="2">
    <source>
        <dbReference type="Proteomes" id="UP000199602"/>
    </source>
</evidence>
<organism evidence="1 2">
    <name type="scientific">Desulfonauticus submarinus</name>
    <dbReference type="NCBI Taxonomy" id="206665"/>
    <lineage>
        <taxon>Bacteria</taxon>
        <taxon>Pseudomonadati</taxon>
        <taxon>Thermodesulfobacteriota</taxon>
        <taxon>Desulfovibrionia</taxon>
        <taxon>Desulfovibrionales</taxon>
        <taxon>Desulfonauticaceae</taxon>
        <taxon>Desulfonauticus</taxon>
    </lineage>
</organism>
<accession>A0A1H0CJJ3</accession>
<dbReference type="RefSeq" id="WP_200779106.1">
    <property type="nucleotide sequence ID" value="NZ_FNIN01000003.1"/>
</dbReference>
<protein>
    <recommendedName>
        <fullName evidence="3">Zinc-or iron-chelating domain-containing protein</fullName>
    </recommendedName>
</protein>
<proteinExistence type="predicted"/>